<reference evidence="16" key="3">
    <citation type="submission" date="2017-12" db="EMBL/GenBank/DDBJ databases">
        <title>FDA dAtabase for Regulatory Grade micrObial Sequences (FDA-ARGOS): Supporting development and validation of Infectious Disease Dx tests.</title>
        <authorList>
            <person name="Hoffmann M."/>
            <person name="Allard M."/>
            <person name="Evans P."/>
            <person name="Brown E."/>
            <person name="Tallon L."/>
            <person name="Sadzewicz L."/>
            <person name="Sengamalay N."/>
            <person name="Ott S."/>
            <person name="Godinez A."/>
            <person name="Nagaraj S."/>
            <person name="Vavikolanu K."/>
            <person name="Aluvathingal J."/>
            <person name="Nadendla S."/>
            <person name="Sichtig H."/>
        </authorList>
    </citation>
    <scope>NUCLEOTIDE SEQUENCE [LARGE SCALE GENOMIC DNA]</scope>
    <source>
        <strain evidence="16">FDAARGOS_249</strain>
    </source>
</reference>
<evidence type="ECO:0000256" key="5">
    <source>
        <dbReference type="ARBA" id="ARBA00022884"/>
    </source>
</evidence>
<dbReference type="GO" id="GO:1990904">
    <property type="term" value="C:ribonucleoprotein complex"/>
    <property type="evidence" value="ECO:0007669"/>
    <property type="project" value="UniProtKB-KW"/>
</dbReference>
<keyword evidence="5 10" id="KW-0694">RNA-binding</keyword>
<dbReference type="NCBIfam" id="TIGR01079">
    <property type="entry name" value="rplX_bact"/>
    <property type="match status" value="1"/>
</dbReference>
<dbReference type="AlphaFoldDB" id="A0A2J9PLK0"/>
<dbReference type="Proteomes" id="UP000192813">
    <property type="component" value="Unassembled WGS sequence"/>
</dbReference>
<comment type="function">
    <text evidence="1 10">One of two assembly initiator proteins, it binds directly to the 5'-end of the 23S rRNA, where it nucleates assembly of the 50S subunit.</text>
</comment>
<dbReference type="EMBL" id="NBTM02000001">
    <property type="protein sequence ID" value="PNL91215.1"/>
    <property type="molecule type" value="Genomic_DNA"/>
</dbReference>
<dbReference type="SMART" id="SM00739">
    <property type="entry name" value="KOW"/>
    <property type="match status" value="1"/>
</dbReference>
<evidence type="ECO:0000313" key="14">
    <source>
        <dbReference type="EMBL" id="PNL91215.1"/>
    </source>
</evidence>
<dbReference type="PROSITE" id="PS01108">
    <property type="entry name" value="RIBOSOMAL_L24"/>
    <property type="match status" value="1"/>
</dbReference>
<comment type="function">
    <text evidence="9 10">One of the proteins that surrounds the polypeptide exit tunnel on the outside of the subunit.</text>
</comment>
<dbReference type="KEGG" id="avs:AWM76_02015"/>
<reference evidence="14" key="4">
    <citation type="submission" date="2017-12" db="EMBL/GenBank/DDBJ databases">
        <title>FDA dAtabase for Regulatory Grade micrObial Sequences (FDA-ARGOS): Supporting development and validation of Infectious Disease Dx tests.</title>
        <authorList>
            <person name="Campos J."/>
            <person name="Goldberg B."/>
            <person name="Tallon L.J."/>
            <person name="Sadzewicz L."/>
            <person name="Sengamalay N."/>
            <person name="Ott S."/>
            <person name="Godinez A."/>
            <person name="Nagaraj S."/>
            <person name="Vyas G."/>
            <person name="Aluvathingal J."/>
            <person name="Nadendla S."/>
            <person name="Geyer C."/>
            <person name="Nandy P."/>
            <person name="Hobson J."/>
            <person name="Sichtig H."/>
        </authorList>
    </citation>
    <scope>NUCLEOTIDE SEQUENCE</scope>
    <source>
        <strain evidence="14">FDAARGOS_249</strain>
    </source>
</reference>
<dbReference type="STRING" id="1377.AWM76_02015"/>
<dbReference type="CDD" id="cd06089">
    <property type="entry name" value="KOW_RPL26"/>
    <property type="match status" value="1"/>
</dbReference>
<evidence type="ECO:0000313" key="13">
    <source>
        <dbReference type="EMBL" id="AMC00434.1"/>
    </source>
</evidence>
<feature type="domain" description="KOW" evidence="12">
    <location>
        <begin position="2"/>
        <end position="29"/>
    </location>
</feature>
<dbReference type="InterPro" id="IPR014722">
    <property type="entry name" value="Rib_uL2_dom2"/>
</dbReference>
<evidence type="ECO:0000256" key="3">
    <source>
        <dbReference type="ARBA" id="ARBA00011838"/>
    </source>
</evidence>
<reference evidence="15" key="2">
    <citation type="submission" date="2016-01" db="EMBL/GenBank/DDBJ databases">
        <title>Six Aerococcus type strain genome sequencing and assembly using PacBio and Illumina Hiseq.</title>
        <authorList>
            <person name="Carkaci D."/>
            <person name="Dargis R."/>
            <person name="Nielsen X.C."/>
            <person name="Skovgaard O."/>
            <person name="Fuursted K."/>
            <person name="Christensen J.J."/>
        </authorList>
    </citation>
    <scope>NUCLEOTIDE SEQUENCE [LARGE SCALE GENOMIC DNA]</scope>
    <source>
        <strain evidence="15">CCUG4311</strain>
    </source>
</reference>
<dbReference type="GO" id="GO:0019843">
    <property type="term" value="F:rRNA binding"/>
    <property type="evidence" value="ECO:0007669"/>
    <property type="project" value="UniProtKB-UniRule"/>
</dbReference>
<dbReference type="GO" id="GO:0003735">
    <property type="term" value="F:structural constituent of ribosome"/>
    <property type="evidence" value="ECO:0007669"/>
    <property type="project" value="InterPro"/>
</dbReference>
<evidence type="ECO:0000256" key="6">
    <source>
        <dbReference type="ARBA" id="ARBA00022980"/>
    </source>
</evidence>
<dbReference type="InterPro" id="IPR003256">
    <property type="entry name" value="Ribosomal_uL24"/>
</dbReference>
<keyword evidence="6 10" id="KW-0689">Ribosomal protein</keyword>
<evidence type="ECO:0000256" key="7">
    <source>
        <dbReference type="ARBA" id="ARBA00023274"/>
    </source>
</evidence>
<evidence type="ECO:0000256" key="2">
    <source>
        <dbReference type="ARBA" id="ARBA00010618"/>
    </source>
</evidence>
<evidence type="ECO:0000256" key="4">
    <source>
        <dbReference type="ARBA" id="ARBA00022730"/>
    </source>
</evidence>
<evidence type="ECO:0000256" key="9">
    <source>
        <dbReference type="ARBA" id="ARBA00058688"/>
    </source>
</evidence>
<name>A0A2J9PLK0_9LACT</name>
<evidence type="ECO:0000256" key="1">
    <source>
        <dbReference type="ARBA" id="ARBA00004072"/>
    </source>
</evidence>
<dbReference type="Pfam" id="PF17136">
    <property type="entry name" value="ribosomal_L24"/>
    <property type="match status" value="1"/>
</dbReference>
<dbReference type="InterPro" id="IPR041988">
    <property type="entry name" value="Ribosomal_uL24_KOW"/>
</dbReference>
<reference evidence="13 15" key="1">
    <citation type="journal article" date="2016" name="Genome Announc.">
        <title>Complete Genome Sequences of Aerococcus christensenii CCUG 28831T, Aerococcus sanguinicola CCUG 43001T, Aerococcus urinae CCUG 36881T, Aerococcus urinaeequi CCUG 28094T, Aerococcus urinaehominis CCUG 42038 BT, and Aerococcus viridans CCUG 4311T.</title>
        <authorList>
            <person name="Carkaci D."/>
            <person name="Dargis R."/>
            <person name="Nielsen X.C."/>
            <person name="Skovgaard O."/>
            <person name="Fuursted K."/>
            <person name="Christensen J.J."/>
        </authorList>
    </citation>
    <scope>NUCLEOTIDE SEQUENCE [LARGE SCALE GENOMIC DNA]</scope>
    <source>
        <strain evidence="13 15">CCUG4311</strain>
    </source>
</reference>
<evidence type="ECO:0000256" key="11">
    <source>
        <dbReference type="RuleBase" id="RU003477"/>
    </source>
</evidence>
<dbReference type="GO" id="GO:0006412">
    <property type="term" value="P:translation"/>
    <property type="evidence" value="ECO:0007669"/>
    <property type="project" value="UniProtKB-UniRule"/>
</dbReference>
<dbReference type="GO" id="GO:0005840">
    <property type="term" value="C:ribosome"/>
    <property type="evidence" value="ECO:0007669"/>
    <property type="project" value="UniProtKB-KW"/>
</dbReference>
<dbReference type="Gene3D" id="2.30.30.30">
    <property type="match status" value="1"/>
</dbReference>
<dbReference type="Proteomes" id="UP000066986">
    <property type="component" value="Chromosome"/>
</dbReference>
<evidence type="ECO:0000256" key="8">
    <source>
        <dbReference type="ARBA" id="ARBA00035206"/>
    </source>
</evidence>
<organism evidence="14 16">
    <name type="scientific">Aerococcus viridans</name>
    <dbReference type="NCBI Taxonomy" id="1377"/>
    <lineage>
        <taxon>Bacteria</taxon>
        <taxon>Bacillati</taxon>
        <taxon>Bacillota</taxon>
        <taxon>Bacilli</taxon>
        <taxon>Lactobacillales</taxon>
        <taxon>Aerococcaceae</taxon>
        <taxon>Aerococcus</taxon>
    </lineage>
</organism>
<dbReference type="HAMAP" id="MF_01326_B">
    <property type="entry name" value="Ribosomal_uL24_B"/>
    <property type="match status" value="1"/>
</dbReference>
<dbReference type="SUPFAM" id="SSF50104">
    <property type="entry name" value="Translation proteins SH3-like domain"/>
    <property type="match status" value="1"/>
</dbReference>
<dbReference type="PANTHER" id="PTHR12903">
    <property type="entry name" value="MITOCHONDRIAL RIBOSOMAL PROTEIN L24"/>
    <property type="match status" value="1"/>
</dbReference>
<gene>
    <name evidence="10" type="primary">rplX</name>
    <name evidence="14" type="ORF">A6J77_002815</name>
    <name evidence="13" type="ORF">AWM76_02015</name>
</gene>
<sequence length="112" mass="12049">MKVKANDTVIVIAGKDKGKQGRVKQALPKADKVVVEGVNIVKKHQRPTQMNPQGGIIEVEAPIHVSNVQLVDPKTGEATRVGYQEQDGKRVRVAKKSGEVIAEAVSGEEDAE</sequence>
<proteinExistence type="inferred from homology"/>
<keyword evidence="7 10" id="KW-0687">Ribonucleoprotein</keyword>
<comment type="similarity">
    <text evidence="2 10 11">Belongs to the universal ribosomal protein uL24 family.</text>
</comment>
<evidence type="ECO:0000313" key="15">
    <source>
        <dbReference type="Proteomes" id="UP000066986"/>
    </source>
</evidence>
<comment type="subunit">
    <text evidence="3 10">Part of the 50S ribosomal subunit.</text>
</comment>
<dbReference type="RefSeq" id="WP_004262586.1">
    <property type="nucleotide sequence ID" value="NZ_CBCPHS010000006.1"/>
</dbReference>
<dbReference type="InterPro" id="IPR008991">
    <property type="entry name" value="Translation_prot_SH3-like_sf"/>
</dbReference>
<dbReference type="EMBL" id="CP014164">
    <property type="protein sequence ID" value="AMC00434.1"/>
    <property type="molecule type" value="Genomic_DNA"/>
</dbReference>
<evidence type="ECO:0000256" key="10">
    <source>
        <dbReference type="HAMAP-Rule" id="MF_01326"/>
    </source>
</evidence>
<dbReference type="FunFam" id="2.30.30.30:FF:000004">
    <property type="entry name" value="50S ribosomal protein L24"/>
    <property type="match status" value="1"/>
</dbReference>
<protein>
    <recommendedName>
        <fullName evidence="8 10">Large ribosomal subunit protein uL24</fullName>
    </recommendedName>
</protein>
<evidence type="ECO:0000259" key="12">
    <source>
        <dbReference type="SMART" id="SM00739"/>
    </source>
</evidence>
<evidence type="ECO:0000313" key="16">
    <source>
        <dbReference type="Proteomes" id="UP000192813"/>
    </source>
</evidence>
<dbReference type="InterPro" id="IPR057264">
    <property type="entry name" value="Ribosomal_uL24_C"/>
</dbReference>
<dbReference type="Pfam" id="PF00467">
    <property type="entry name" value="KOW"/>
    <property type="match status" value="1"/>
</dbReference>
<keyword evidence="4 10" id="KW-0699">rRNA-binding</keyword>
<accession>A0A2J9PLK0</accession>
<dbReference type="InterPro" id="IPR005824">
    <property type="entry name" value="KOW"/>
</dbReference>
<dbReference type="GeneID" id="32029683"/>
<dbReference type="InterPro" id="IPR005825">
    <property type="entry name" value="Ribosomal_uL24_CS"/>
</dbReference>